<dbReference type="InterPro" id="IPR052042">
    <property type="entry name" value="Tail_sheath_structural"/>
</dbReference>
<gene>
    <name evidence="4" type="ORF">SAMN05443668_103115</name>
</gene>
<keyword evidence="5" id="KW-1185">Reference proteome</keyword>
<dbReference type="InterPro" id="IPR020287">
    <property type="entry name" value="Tail_sheath_C"/>
</dbReference>
<evidence type="ECO:0000256" key="1">
    <source>
        <dbReference type="ARBA" id="ARBA00008005"/>
    </source>
</evidence>
<dbReference type="Proteomes" id="UP000184440">
    <property type="component" value="Unassembled WGS sequence"/>
</dbReference>
<reference evidence="4 5" key="1">
    <citation type="submission" date="2016-11" db="EMBL/GenBank/DDBJ databases">
        <authorList>
            <person name="Jaros S."/>
            <person name="Januszkiewicz K."/>
            <person name="Wedrychowicz H."/>
        </authorList>
    </citation>
    <scope>NUCLEOTIDE SEQUENCE [LARGE SCALE GENOMIC DNA]</scope>
    <source>
        <strain evidence="4 5">DSM 46144</strain>
    </source>
</reference>
<dbReference type="STRING" id="134849.SAMN05443668_103115"/>
<evidence type="ECO:0000259" key="2">
    <source>
        <dbReference type="Pfam" id="PF04984"/>
    </source>
</evidence>
<protein>
    <recommendedName>
        <fullName evidence="6">Tail sheath protein C-terminal domain-containing protein</fullName>
    </recommendedName>
</protein>
<dbReference type="InterPro" id="IPR035089">
    <property type="entry name" value="Phage_sheath_subtilisin"/>
</dbReference>
<sequence>MTAYAIDAFYQNGGSSAYVLRAADPDEDEGIAVASQGSVLASSPGRWGGSVSVAFLAASGAAPDAASGSTPQRFRIAVVYESPEPGGERRLVETWDRLSLDPGDENYVVDVLRRSLFIRWDETLPLEAPQLDALGSTPSNPTQRDIVDGATELTGGFGGGGELGPVDYGQLLADRLADVDDAALLVATCDALLADDADYGQYVDQFIGFAENRPRRDLFFIGDLPRQSDAVDPTSATQGALAGLTELNASNFTALYWPHVVAGDIVGAGRNPTITLPPSAFVAGLYARTDGRRGVWKAPAGTEATLNGTIALEHRLNDLHSDDLNPVGINALRLIPGAGRVVWGTRTMVPASEWRYVPVRRMAIFLRTSIYNGIQWAVFEPNDEPLWSSLRASINAFLESQFRNGAFAGRTSDEAYGVKVDADTTTELDQAAGVVNILVSFAPLRPAEFVVVHLSQKTQSA</sequence>
<dbReference type="Pfam" id="PF04984">
    <property type="entry name" value="Phage_sheath_1"/>
    <property type="match status" value="1"/>
</dbReference>
<proteinExistence type="inferred from homology"/>
<evidence type="ECO:0008006" key="6">
    <source>
        <dbReference type="Google" id="ProtNLM"/>
    </source>
</evidence>
<dbReference type="PANTHER" id="PTHR35861:SF1">
    <property type="entry name" value="PHAGE TAIL SHEATH PROTEIN"/>
    <property type="match status" value="1"/>
</dbReference>
<dbReference type="EMBL" id="FRCS01000003">
    <property type="protein sequence ID" value="SHN13713.1"/>
    <property type="molecule type" value="Genomic_DNA"/>
</dbReference>
<feature type="domain" description="Tail sheath protein subtilisin-like" evidence="2">
    <location>
        <begin position="251"/>
        <end position="348"/>
    </location>
</feature>
<evidence type="ECO:0000259" key="3">
    <source>
        <dbReference type="Pfam" id="PF17482"/>
    </source>
</evidence>
<comment type="similarity">
    <text evidence="1">Belongs to the myoviridae tail sheath protein family.</text>
</comment>
<evidence type="ECO:0000313" key="5">
    <source>
        <dbReference type="Proteomes" id="UP000184440"/>
    </source>
</evidence>
<organism evidence="4 5">
    <name type="scientific">Cryptosporangium aurantiacum</name>
    <dbReference type="NCBI Taxonomy" id="134849"/>
    <lineage>
        <taxon>Bacteria</taxon>
        <taxon>Bacillati</taxon>
        <taxon>Actinomycetota</taxon>
        <taxon>Actinomycetes</taxon>
        <taxon>Cryptosporangiales</taxon>
        <taxon>Cryptosporangiaceae</taxon>
        <taxon>Cryptosporangium</taxon>
    </lineage>
</organism>
<evidence type="ECO:0000313" key="4">
    <source>
        <dbReference type="EMBL" id="SHN13713.1"/>
    </source>
</evidence>
<accession>A0A1M7PBK7</accession>
<dbReference type="PANTHER" id="PTHR35861">
    <property type="match status" value="1"/>
</dbReference>
<dbReference type="AlphaFoldDB" id="A0A1M7PBK7"/>
<feature type="domain" description="Tail sheath protein C-terminal" evidence="3">
    <location>
        <begin position="352"/>
        <end position="452"/>
    </location>
</feature>
<dbReference type="Pfam" id="PF17482">
    <property type="entry name" value="Phage_sheath_1C"/>
    <property type="match status" value="1"/>
</dbReference>
<name>A0A1M7PBK7_9ACTN</name>
<dbReference type="Gene3D" id="3.40.50.11780">
    <property type="match status" value="1"/>
</dbReference>